<evidence type="ECO:0000256" key="1">
    <source>
        <dbReference type="ARBA" id="ARBA00004448"/>
    </source>
</evidence>
<dbReference type="PRINTS" id="PR00926">
    <property type="entry name" value="MITOCARRIER"/>
</dbReference>
<evidence type="ECO:0000256" key="6">
    <source>
        <dbReference type="ARBA" id="ARBA00022792"/>
    </source>
</evidence>
<dbReference type="GeneID" id="37030006"/>
<evidence type="ECO:0000256" key="8">
    <source>
        <dbReference type="ARBA" id="ARBA00023128"/>
    </source>
</evidence>
<dbReference type="STRING" id="1569628.A0A316UTN4"/>
<dbReference type="OrthoDB" id="427452at2759"/>
<sequence>MSSPSSSSAGFVPTFTMGDYGRFLAAGGLCATITHGAMTPFDVVKTNLQFLPKGSPDASMLRMTRKIIATDGTAGLFRGFAPTAMGYLIQGGAKYAGFEAFKRQFALAAGSKEEAQKHRLAIYFTAAAAAEFIATTLLTPLEAARIRLVSSKDYANGLVGALGRMTSEGGVGQLYAGYAPILCKQIPFSIAQFAVNESLHEFVNTNQTLRKLSKDGGKAGEVSVQLGCGMGAGAAAAVVSHPADFLLSKINQGNGGKGGSAMSKLLTLAGEAGIFGVWQGLGARVIMTAGLISAQFAIYGQIKSALGAPNGVDIAKADGDAEKSG</sequence>
<keyword evidence="4 10" id="KW-0812">Transmembrane</keyword>
<feature type="repeat" description="Solcar" evidence="10">
    <location>
        <begin position="220"/>
        <end position="305"/>
    </location>
</feature>
<dbReference type="Gene3D" id="1.50.40.10">
    <property type="entry name" value="Mitochondrial carrier domain"/>
    <property type="match status" value="1"/>
</dbReference>
<dbReference type="InterPro" id="IPR002067">
    <property type="entry name" value="MCP"/>
</dbReference>
<feature type="repeat" description="Solcar" evidence="10">
    <location>
        <begin position="18"/>
        <end position="104"/>
    </location>
</feature>
<evidence type="ECO:0000256" key="10">
    <source>
        <dbReference type="PROSITE-ProRule" id="PRU00282"/>
    </source>
</evidence>
<dbReference type="GO" id="GO:0005743">
    <property type="term" value="C:mitochondrial inner membrane"/>
    <property type="evidence" value="ECO:0007669"/>
    <property type="project" value="UniProtKB-SubCell"/>
</dbReference>
<dbReference type="GO" id="GO:1990547">
    <property type="term" value="P:mitochondrial phosphate ion transmembrane transport"/>
    <property type="evidence" value="ECO:0007669"/>
    <property type="project" value="InterPro"/>
</dbReference>
<evidence type="ECO:0000256" key="11">
    <source>
        <dbReference type="RuleBase" id="RU000488"/>
    </source>
</evidence>
<dbReference type="GO" id="GO:0005315">
    <property type="term" value="F:phosphate transmembrane transporter activity"/>
    <property type="evidence" value="ECO:0007669"/>
    <property type="project" value="InterPro"/>
</dbReference>
<dbReference type="RefSeq" id="XP_025363268.1">
    <property type="nucleotide sequence ID" value="XM_025508183.1"/>
</dbReference>
<dbReference type="InterPro" id="IPR023395">
    <property type="entry name" value="MCP_dom_sf"/>
</dbReference>
<dbReference type="InterPro" id="IPR018108">
    <property type="entry name" value="MCP_transmembrane"/>
</dbReference>
<keyword evidence="3 11" id="KW-0813">Transport</keyword>
<dbReference type="Proteomes" id="UP000245884">
    <property type="component" value="Unassembled WGS sequence"/>
</dbReference>
<feature type="repeat" description="Solcar" evidence="10">
    <location>
        <begin position="118"/>
        <end position="202"/>
    </location>
</feature>
<evidence type="ECO:0000256" key="9">
    <source>
        <dbReference type="ARBA" id="ARBA00023136"/>
    </source>
</evidence>
<dbReference type="PROSITE" id="PS50920">
    <property type="entry name" value="SOLCAR"/>
    <property type="match status" value="3"/>
</dbReference>
<reference evidence="12 13" key="1">
    <citation type="journal article" date="2018" name="Mol. Biol. Evol.">
        <title>Broad Genomic Sampling Reveals a Smut Pathogenic Ancestry of the Fungal Clade Ustilaginomycotina.</title>
        <authorList>
            <person name="Kijpornyongpan T."/>
            <person name="Mondo S.J."/>
            <person name="Barry K."/>
            <person name="Sandor L."/>
            <person name="Lee J."/>
            <person name="Lipzen A."/>
            <person name="Pangilinan J."/>
            <person name="LaButti K."/>
            <person name="Hainaut M."/>
            <person name="Henrissat B."/>
            <person name="Grigoriev I.V."/>
            <person name="Spatafora J.W."/>
            <person name="Aime M.C."/>
        </authorList>
    </citation>
    <scope>NUCLEOTIDE SEQUENCE [LARGE SCALE GENOMIC DNA]</scope>
    <source>
        <strain evidence="12 13">MCA 5214</strain>
    </source>
</reference>
<dbReference type="EMBL" id="KZ819665">
    <property type="protein sequence ID" value="PWN28656.1"/>
    <property type="molecule type" value="Genomic_DNA"/>
</dbReference>
<keyword evidence="13" id="KW-1185">Reference proteome</keyword>
<keyword evidence="9 10" id="KW-0472">Membrane</keyword>
<dbReference type="PANTHER" id="PTHR45671:SF15">
    <property type="entry name" value="MIR1-PHOSPHATE TRANSPORTER OF THE MITOCHONDRIAL CARRIER (MCF) FAMILY"/>
    <property type="match status" value="1"/>
</dbReference>
<dbReference type="AlphaFoldDB" id="A0A316UTN4"/>
<name>A0A316UTN4_9BASI</name>
<organism evidence="12 13">
    <name type="scientific">Jaminaea rosea</name>
    <dbReference type="NCBI Taxonomy" id="1569628"/>
    <lineage>
        <taxon>Eukaryota</taxon>
        <taxon>Fungi</taxon>
        <taxon>Dikarya</taxon>
        <taxon>Basidiomycota</taxon>
        <taxon>Ustilaginomycotina</taxon>
        <taxon>Exobasidiomycetes</taxon>
        <taxon>Microstromatales</taxon>
        <taxon>Microstromatales incertae sedis</taxon>
        <taxon>Jaminaea</taxon>
    </lineage>
</organism>
<evidence type="ECO:0000313" key="12">
    <source>
        <dbReference type="EMBL" id="PWN28656.1"/>
    </source>
</evidence>
<evidence type="ECO:0000256" key="7">
    <source>
        <dbReference type="ARBA" id="ARBA00022989"/>
    </source>
</evidence>
<evidence type="ECO:0000256" key="5">
    <source>
        <dbReference type="ARBA" id="ARBA00022737"/>
    </source>
</evidence>
<protein>
    <submittedName>
        <fullName evidence="12">Mitochondrial carrier</fullName>
    </submittedName>
</protein>
<keyword evidence="5" id="KW-0677">Repeat</keyword>
<dbReference type="Pfam" id="PF00153">
    <property type="entry name" value="Mito_carr"/>
    <property type="match status" value="3"/>
</dbReference>
<evidence type="ECO:0000256" key="3">
    <source>
        <dbReference type="ARBA" id="ARBA00022448"/>
    </source>
</evidence>
<comment type="subcellular location">
    <subcellularLocation>
        <location evidence="1">Mitochondrion inner membrane</location>
        <topology evidence="1">Multi-pass membrane protein</topology>
    </subcellularLocation>
</comment>
<keyword evidence="6" id="KW-0999">Mitochondrion inner membrane</keyword>
<evidence type="ECO:0000256" key="4">
    <source>
        <dbReference type="ARBA" id="ARBA00022692"/>
    </source>
</evidence>
<keyword evidence="7" id="KW-1133">Transmembrane helix</keyword>
<evidence type="ECO:0000256" key="2">
    <source>
        <dbReference type="ARBA" id="ARBA00006375"/>
    </source>
</evidence>
<dbReference type="InterPro" id="IPR044677">
    <property type="entry name" value="SLC25A3/Pic2/Mir1-like"/>
</dbReference>
<keyword evidence="8" id="KW-0496">Mitochondrion</keyword>
<accession>A0A316UTN4</accession>
<comment type="similarity">
    <text evidence="2 11">Belongs to the mitochondrial carrier (TC 2.A.29) family.</text>
</comment>
<dbReference type="SUPFAM" id="SSF103506">
    <property type="entry name" value="Mitochondrial carrier"/>
    <property type="match status" value="1"/>
</dbReference>
<dbReference type="PANTHER" id="PTHR45671">
    <property type="entry name" value="SOLUTE CARRIER FAMILY 25 (MITOCHONDRIAL CARRIER PHOSPHATE CARRIER), MEMBER 3, LIKE-RELATED-RELATED"/>
    <property type="match status" value="1"/>
</dbReference>
<evidence type="ECO:0000313" key="13">
    <source>
        <dbReference type="Proteomes" id="UP000245884"/>
    </source>
</evidence>
<proteinExistence type="inferred from homology"/>
<gene>
    <name evidence="12" type="ORF">BDZ90DRAFT_259685</name>
</gene>